<dbReference type="Gene3D" id="3.30.70.260">
    <property type="match status" value="1"/>
</dbReference>
<dbReference type="InterPro" id="IPR006674">
    <property type="entry name" value="HD_domain"/>
</dbReference>
<dbReference type="InterPro" id="IPR004095">
    <property type="entry name" value="TGS"/>
</dbReference>
<dbReference type="InterPro" id="IPR045600">
    <property type="entry name" value="RelA/SpoT_AH_RIS"/>
</dbReference>
<dbReference type="SUPFAM" id="SSF109604">
    <property type="entry name" value="HD-domain/PDEase-like"/>
    <property type="match status" value="1"/>
</dbReference>
<comment type="similarity">
    <text evidence="6">Belongs to the relA/spoT family.</text>
</comment>
<keyword evidence="12" id="KW-1185">Reference proteome</keyword>
<dbReference type="InterPro" id="IPR012675">
    <property type="entry name" value="Beta-grasp_dom_sf"/>
</dbReference>
<evidence type="ECO:0000256" key="4">
    <source>
        <dbReference type="ARBA" id="ARBA00032407"/>
    </source>
</evidence>
<evidence type="ECO:0000256" key="7">
    <source>
        <dbReference type="SAM" id="MobiDB-lite"/>
    </source>
</evidence>
<proteinExistence type="inferred from homology"/>
<dbReference type="Gene3D" id="1.10.3210.10">
    <property type="entry name" value="Hypothetical protein af1432"/>
    <property type="match status" value="1"/>
</dbReference>
<dbReference type="InterPro" id="IPR004811">
    <property type="entry name" value="RelA/Spo_fam"/>
</dbReference>
<dbReference type="InterPro" id="IPR003607">
    <property type="entry name" value="HD/PDEase_dom"/>
</dbReference>
<organism evidence="11 12">
    <name type="scientific">Phenylobacterium soli</name>
    <dbReference type="NCBI Taxonomy" id="2170551"/>
    <lineage>
        <taxon>Bacteria</taxon>
        <taxon>Pseudomonadati</taxon>
        <taxon>Pseudomonadota</taxon>
        <taxon>Alphaproteobacteria</taxon>
        <taxon>Caulobacterales</taxon>
        <taxon>Caulobacteraceae</taxon>
        <taxon>Phenylobacterium</taxon>
    </lineage>
</organism>
<dbReference type="PANTHER" id="PTHR21262">
    <property type="entry name" value="GUANOSINE-3',5'-BIS DIPHOSPHATE 3'-PYROPHOSPHOHYDROLASE"/>
    <property type="match status" value="1"/>
</dbReference>
<dbReference type="EC" id="2.7.6.5" evidence="1"/>
<evidence type="ECO:0000259" key="8">
    <source>
        <dbReference type="PROSITE" id="PS51671"/>
    </source>
</evidence>
<name>A0A328ANR6_9CAUL</name>
<dbReference type="PROSITE" id="PS51671">
    <property type="entry name" value="ACT"/>
    <property type="match status" value="1"/>
</dbReference>
<dbReference type="PANTHER" id="PTHR21262:SF36">
    <property type="entry name" value="BIFUNCTIONAL (P)PPGPP SYNTHASE_HYDROLASE SPOT"/>
    <property type="match status" value="1"/>
</dbReference>
<evidence type="ECO:0000256" key="1">
    <source>
        <dbReference type="ARBA" id="ARBA00013251"/>
    </source>
</evidence>
<dbReference type="PROSITE" id="PS51831">
    <property type="entry name" value="HD"/>
    <property type="match status" value="1"/>
</dbReference>
<dbReference type="NCBIfam" id="TIGR00691">
    <property type="entry name" value="spoT_relA"/>
    <property type="match status" value="1"/>
</dbReference>
<dbReference type="Pfam" id="PF13291">
    <property type="entry name" value="ACT_4"/>
    <property type="match status" value="1"/>
</dbReference>
<dbReference type="RefSeq" id="WP_111529264.1">
    <property type="nucleotide sequence ID" value="NZ_JBHRSG010000003.1"/>
</dbReference>
<dbReference type="AlphaFoldDB" id="A0A328ANR6"/>
<dbReference type="Pfam" id="PF02824">
    <property type="entry name" value="TGS"/>
    <property type="match status" value="1"/>
</dbReference>
<dbReference type="InterPro" id="IPR045865">
    <property type="entry name" value="ACT-like_dom_sf"/>
</dbReference>
<dbReference type="InterPro" id="IPR012676">
    <property type="entry name" value="TGS-like"/>
</dbReference>
<dbReference type="Proteomes" id="UP000249254">
    <property type="component" value="Unassembled WGS sequence"/>
</dbReference>
<feature type="domain" description="HD" evidence="9">
    <location>
        <begin position="81"/>
        <end position="180"/>
    </location>
</feature>
<dbReference type="GO" id="GO:0015949">
    <property type="term" value="P:nucleobase-containing small molecule interconversion"/>
    <property type="evidence" value="ECO:0007669"/>
    <property type="project" value="UniProtKB-ARBA"/>
</dbReference>
<dbReference type="FunFam" id="1.10.3210.10:FF:000001">
    <property type="entry name" value="GTP pyrophosphokinase RelA"/>
    <property type="match status" value="1"/>
</dbReference>
<dbReference type="InterPro" id="IPR043519">
    <property type="entry name" value="NT_sf"/>
</dbReference>
<dbReference type="SUPFAM" id="SSF81301">
    <property type="entry name" value="Nucleotidyltransferase"/>
    <property type="match status" value="1"/>
</dbReference>
<dbReference type="InterPro" id="IPR007685">
    <property type="entry name" value="RelA_SpoT"/>
</dbReference>
<evidence type="ECO:0000256" key="5">
    <source>
        <dbReference type="ARBA" id="ARBA00048244"/>
    </source>
</evidence>
<dbReference type="SUPFAM" id="SSF81271">
    <property type="entry name" value="TGS-like"/>
    <property type="match status" value="1"/>
</dbReference>
<evidence type="ECO:0000256" key="2">
    <source>
        <dbReference type="ARBA" id="ARBA00014315"/>
    </source>
</evidence>
<reference evidence="12" key="1">
    <citation type="submission" date="2018-05" db="EMBL/GenBank/DDBJ databases">
        <authorList>
            <person name="Li X."/>
        </authorList>
    </citation>
    <scope>NUCLEOTIDE SEQUENCE [LARGE SCALE GENOMIC DNA]</scope>
    <source>
        <strain evidence="12">LX32</strain>
    </source>
</reference>
<dbReference type="GO" id="GO:0005886">
    <property type="term" value="C:plasma membrane"/>
    <property type="evidence" value="ECO:0007669"/>
    <property type="project" value="TreeGrafter"/>
</dbReference>
<comment type="caution">
    <text evidence="11">The sequence shown here is derived from an EMBL/GenBank/DDBJ whole genome shotgun (WGS) entry which is preliminary data.</text>
</comment>
<feature type="domain" description="TGS" evidence="10">
    <location>
        <begin position="431"/>
        <end position="492"/>
    </location>
</feature>
<sequence>MSPEGADPLTTEAALPAAPTKDAAKDTAKASTARPKFLRQFELIEKVRSYDPTADEGLLNRAYVYAMRMHGAQKRASGDPYFAHPIEVAGILTDYRLDTQTIVTALLHDVIEDTPVTRAEIDELFGAEIGELVEGVTKLSKLELSSEHLRQAENLRKFILAISRDVRVLMVKLADRLHNMRTLQFIKHPAKRERIARETLDIYAPLARSIGMHVMTTELEELAFEHLNPVAHNAILRRLETLRQQQGGAVSLVSQEIAARLDTAGIPARVFGREKHPYSIWRKLQRKSIGFSQLSDIYAFRVIVDTEEDCYRALGVIHRAWPSVPERFKDFISTPKRNNYRSLHTTVVGPRGMRIEMQIRTEAMDRVAEEGVAAHWRYKNREEEYGFDVEHQKQAGGRDPLVNLRHLVQVLEHGGDAEELVEHAKLEMYLDQVFVFTPKGRLVSLPRGAMALDFAYAVHTDIGDTTVGVKINGELKPLRTVLSNGDVVEVIRGGKPAVPPDWRSLTVTGRARSAIRRHIRQTEKEEFTRLGRATVQQTFESVGKPLKDVSLRPVLERFAAQTEDALFEAVGRGRIAPPQVLEAIFPGLKASEKEAAAARRRIEGGNQARLYVRGGGLTPGVSIHFGQCCSPVPGDRIVGILESDGRGLTVHTIDCEQLAEFEDREELWRDLQWTPEAERNAIARARLTATIKNAPGVLGQVCTLIGEAGGNIINLRMHHRQQDFFDVDIDVEVNDARHLTHIAAALRANPSVETVDRIKA</sequence>
<comment type="function">
    <text evidence="6">In eubacteria ppGpp (guanosine 3'-diphosphate 5'-diphosphate) is a mediator of the stringent response that coordinates a variety of cellular activities in response to changes in nutritional abundance.</text>
</comment>
<dbReference type="InterPro" id="IPR002912">
    <property type="entry name" value="ACT_dom"/>
</dbReference>
<dbReference type="EMBL" id="QFYQ01000001">
    <property type="protein sequence ID" value="RAK55516.1"/>
    <property type="molecule type" value="Genomic_DNA"/>
</dbReference>
<gene>
    <name evidence="11" type="ORF">DJ017_13835</name>
</gene>
<dbReference type="GO" id="GO:0015969">
    <property type="term" value="P:guanosine tetraphosphate metabolic process"/>
    <property type="evidence" value="ECO:0007669"/>
    <property type="project" value="InterPro"/>
</dbReference>
<feature type="compositionally biased region" description="Low complexity" evidence="7">
    <location>
        <begin position="1"/>
        <end position="21"/>
    </location>
</feature>
<feature type="region of interest" description="Disordered" evidence="7">
    <location>
        <begin position="1"/>
        <end position="31"/>
    </location>
</feature>
<dbReference type="Pfam" id="PF19296">
    <property type="entry name" value="RelA_AH_RIS"/>
    <property type="match status" value="2"/>
</dbReference>
<dbReference type="Gene3D" id="3.30.460.10">
    <property type="entry name" value="Beta Polymerase, domain 2"/>
    <property type="match status" value="1"/>
</dbReference>
<dbReference type="FunFam" id="3.10.20.30:FF:000002">
    <property type="entry name" value="GTP pyrophosphokinase (RelA/SpoT)"/>
    <property type="match status" value="1"/>
</dbReference>
<dbReference type="FunFam" id="3.30.460.10:FF:000001">
    <property type="entry name" value="GTP pyrophosphokinase RelA"/>
    <property type="match status" value="1"/>
</dbReference>
<dbReference type="CDD" id="cd00077">
    <property type="entry name" value="HDc"/>
    <property type="match status" value="1"/>
</dbReference>
<dbReference type="SMART" id="SM00954">
    <property type="entry name" value="RelA_SpoT"/>
    <property type="match status" value="1"/>
</dbReference>
<protein>
    <recommendedName>
        <fullName evidence="2">GTP pyrophosphokinase rsh</fullName>
        <ecNumber evidence="1">2.7.6.5</ecNumber>
    </recommendedName>
    <alternativeName>
        <fullName evidence="4">(p)ppGpp synthase</fullName>
    </alternativeName>
    <alternativeName>
        <fullName evidence="3">ATP:GTP 3'-pyrophosphotransferase</fullName>
    </alternativeName>
</protein>
<evidence type="ECO:0000313" key="12">
    <source>
        <dbReference type="Proteomes" id="UP000249254"/>
    </source>
</evidence>
<dbReference type="SUPFAM" id="SSF55021">
    <property type="entry name" value="ACT-like"/>
    <property type="match status" value="1"/>
</dbReference>
<dbReference type="PROSITE" id="PS51880">
    <property type="entry name" value="TGS"/>
    <property type="match status" value="1"/>
</dbReference>
<dbReference type="Pfam" id="PF04607">
    <property type="entry name" value="RelA_SpoT"/>
    <property type="match status" value="1"/>
</dbReference>
<dbReference type="OrthoDB" id="9805041at2"/>
<comment type="catalytic activity">
    <reaction evidence="5">
        <text>GTP + ATP = guanosine 3'-diphosphate 5'-triphosphate + AMP</text>
        <dbReference type="Rhea" id="RHEA:22088"/>
        <dbReference type="ChEBI" id="CHEBI:30616"/>
        <dbReference type="ChEBI" id="CHEBI:37565"/>
        <dbReference type="ChEBI" id="CHEBI:142410"/>
        <dbReference type="ChEBI" id="CHEBI:456215"/>
        <dbReference type="EC" id="2.7.6.5"/>
    </reaction>
</comment>
<dbReference type="GO" id="GO:0042594">
    <property type="term" value="P:response to starvation"/>
    <property type="evidence" value="ECO:0007669"/>
    <property type="project" value="TreeGrafter"/>
</dbReference>
<evidence type="ECO:0000313" key="11">
    <source>
        <dbReference type="EMBL" id="RAK55516.1"/>
    </source>
</evidence>
<dbReference type="SMART" id="SM00471">
    <property type="entry name" value="HDc"/>
    <property type="match status" value="1"/>
</dbReference>
<dbReference type="InterPro" id="IPR033655">
    <property type="entry name" value="TGS_RelA/SpoT"/>
</dbReference>
<evidence type="ECO:0000259" key="9">
    <source>
        <dbReference type="PROSITE" id="PS51831"/>
    </source>
</evidence>
<feature type="domain" description="ACT" evidence="8">
    <location>
        <begin position="686"/>
        <end position="760"/>
    </location>
</feature>
<dbReference type="CDD" id="cd05399">
    <property type="entry name" value="NT_Rel-Spo_like"/>
    <property type="match status" value="1"/>
</dbReference>
<evidence type="ECO:0000256" key="3">
    <source>
        <dbReference type="ARBA" id="ARBA00029754"/>
    </source>
</evidence>
<dbReference type="GO" id="GO:0008893">
    <property type="term" value="F:guanosine-3',5'-bis(diphosphate) 3'-diphosphatase activity"/>
    <property type="evidence" value="ECO:0007669"/>
    <property type="project" value="TreeGrafter"/>
</dbReference>
<dbReference type="CDD" id="cd04876">
    <property type="entry name" value="ACT_RelA-SpoT"/>
    <property type="match status" value="1"/>
</dbReference>
<dbReference type="GO" id="GO:0008728">
    <property type="term" value="F:GTP diphosphokinase activity"/>
    <property type="evidence" value="ECO:0007669"/>
    <property type="project" value="UniProtKB-EC"/>
</dbReference>
<dbReference type="CDD" id="cd01668">
    <property type="entry name" value="TGS_RSH"/>
    <property type="match status" value="1"/>
</dbReference>
<evidence type="ECO:0000256" key="6">
    <source>
        <dbReference type="RuleBase" id="RU003847"/>
    </source>
</evidence>
<keyword evidence="11" id="KW-0378">Hydrolase</keyword>
<accession>A0A328ANR6</accession>
<evidence type="ECO:0000259" key="10">
    <source>
        <dbReference type="PROSITE" id="PS51880"/>
    </source>
</evidence>
<dbReference type="Gene3D" id="3.10.20.30">
    <property type="match status" value="1"/>
</dbReference>
<dbReference type="Pfam" id="PF13328">
    <property type="entry name" value="HD_4"/>
    <property type="match status" value="1"/>
</dbReference>